<dbReference type="WBParaSite" id="PSAMB.scaffold2893size20701.g19639.t1">
    <property type="protein sequence ID" value="PSAMB.scaffold2893size20701.g19639.t1"/>
    <property type="gene ID" value="PSAMB.scaffold2893size20701.g19639"/>
</dbReference>
<evidence type="ECO:0000313" key="2">
    <source>
        <dbReference type="Proteomes" id="UP000887566"/>
    </source>
</evidence>
<dbReference type="PROSITE" id="PS00061">
    <property type="entry name" value="ADH_SHORT"/>
    <property type="match status" value="1"/>
</dbReference>
<protein>
    <submittedName>
        <fullName evidence="3">Uncharacterized protein</fullName>
    </submittedName>
</protein>
<dbReference type="Proteomes" id="UP000887566">
    <property type="component" value="Unplaced"/>
</dbReference>
<keyword evidence="2" id="KW-1185">Reference proteome</keyword>
<dbReference type="PRINTS" id="PR00080">
    <property type="entry name" value="SDRFAMILY"/>
</dbReference>
<dbReference type="Pfam" id="PF13561">
    <property type="entry name" value="adh_short_C2"/>
    <property type="match status" value="1"/>
</dbReference>
<name>A0A914W0G9_9BILA</name>
<organism evidence="2 3">
    <name type="scientific">Plectus sambesii</name>
    <dbReference type="NCBI Taxonomy" id="2011161"/>
    <lineage>
        <taxon>Eukaryota</taxon>
        <taxon>Metazoa</taxon>
        <taxon>Ecdysozoa</taxon>
        <taxon>Nematoda</taxon>
        <taxon>Chromadorea</taxon>
        <taxon>Plectida</taxon>
        <taxon>Plectina</taxon>
        <taxon>Plectoidea</taxon>
        <taxon>Plectidae</taxon>
        <taxon>Plectus</taxon>
    </lineage>
</organism>
<dbReference type="PRINTS" id="PR00081">
    <property type="entry name" value="GDHRDH"/>
</dbReference>
<dbReference type="SUPFAM" id="SSF51735">
    <property type="entry name" value="NAD(P)-binding Rossmann-fold domains"/>
    <property type="match status" value="1"/>
</dbReference>
<dbReference type="PANTHER" id="PTHR43975">
    <property type="entry name" value="ZGC:101858"/>
    <property type="match status" value="1"/>
</dbReference>
<dbReference type="InterPro" id="IPR002347">
    <property type="entry name" value="SDR_fam"/>
</dbReference>
<evidence type="ECO:0000313" key="3">
    <source>
        <dbReference type="WBParaSite" id="PSAMB.scaffold2893size20701.g19639.t1"/>
    </source>
</evidence>
<reference evidence="3" key="1">
    <citation type="submission" date="2022-11" db="UniProtKB">
        <authorList>
            <consortium name="WormBaseParasite"/>
        </authorList>
    </citation>
    <scope>IDENTIFICATION</scope>
</reference>
<dbReference type="Gene3D" id="3.40.50.720">
    <property type="entry name" value="NAD(P)-binding Rossmann-like Domain"/>
    <property type="match status" value="1"/>
</dbReference>
<dbReference type="PANTHER" id="PTHR43975:SF2">
    <property type="entry name" value="EG:BACR7A4.14 PROTEIN-RELATED"/>
    <property type="match status" value="1"/>
</dbReference>
<dbReference type="InterPro" id="IPR020904">
    <property type="entry name" value="Sc_DH/Rdtase_CS"/>
</dbReference>
<dbReference type="AlphaFoldDB" id="A0A914W0G9"/>
<sequence>MGTQLTSRVVVITGAGSGIGAAIAIKFVEESEPQTGLRLVITDRNGETLARTVETCLSGGRLIKENLVSVVGDITEAGTREELVKATLTGFGKLDVLVNCAGILIPGSSVPGADPKDADLMMETNVKSVYQLVLAFRESLIKSKGAIVNLSSVCAFKPSTNRLFYCMSKAALEQVTRCMALEYAKFGVRVNSVAPGVIHTDIHSHRDTYESTKVSGVNEYYDAQAAQNPMKRNGTPSEVADAVFFLASSKASFINGHSLVVDGGLSFAGPLLD</sequence>
<dbReference type="GO" id="GO:0016491">
    <property type="term" value="F:oxidoreductase activity"/>
    <property type="evidence" value="ECO:0007669"/>
    <property type="project" value="UniProtKB-KW"/>
</dbReference>
<keyword evidence="1" id="KW-0560">Oxidoreductase</keyword>
<evidence type="ECO:0000256" key="1">
    <source>
        <dbReference type="ARBA" id="ARBA00023002"/>
    </source>
</evidence>
<dbReference type="InterPro" id="IPR036291">
    <property type="entry name" value="NAD(P)-bd_dom_sf"/>
</dbReference>
<proteinExistence type="predicted"/>
<accession>A0A914W0G9</accession>
<dbReference type="FunFam" id="3.40.50.720:FF:000084">
    <property type="entry name" value="Short-chain dehydrogenase reductase"/>
    <property type="match status" value="1"/>
</dbReference>